<feature type="region of interest" description="Disordered" evidence="7">
    <location>
        <begin position="1796"/>
        <end position="1826"/>
    </location>
</feature>
<dbReference type="Gene3D" id="1.25.40.1030">
    <property type="match status" value="1"/>
</dbReference>
<feature type="compositionally biased region" description="Basic and acidic residues" evidence="7">
    <location>
        <begin position="1638"/>
        <end position="1658"/>
    </location>
</feature>
<accession>A0A0K0EW98</accession>
<comment type="similarity">
    <text evidence="2 6">Belongs to the SEC16 family.</text>
</comment>
<organism evidence="10 11">
    <name type="scientific">Strongyloides venezuelensis</name>
    <name type="common">Threadworm</name>
    <dbReference type="NCBI Taxonomy" id="75913"/>
    <lineage>
        <taxon>Eukaryota</taxon>
        <taxon>Metazoa</taxon>
        <taxon>Ecdysozoa</taxon>
        <taxon>Nematoda</taxon>
        <taxon>Chromadorea</taxon>
        <taxon>Rhabditida</taxon>
        <taxon>Tylenchina</taxon>
        <taxon>Panagrolaimomorpha</taxon>
        <taxon>Strongyloidoidea</taxon>
        <taxon>Strongyloididae</taxon>
        <taxon>Strongyloides</taxon>
    </lineage>
</organism>
<feature type="compositionally biased region" description="Basic and acidic residues" evidence="7">
    <location>
        <begin position="360"/>
        <end position="375"/>
    </location>
</feature>
<dbReference type="Pfam" id="PF12931">
    <property type="entry name" value="TPR_Sec16"/>
    <property type="match status" value="1"/>
</dbReference>
<name>A0A0K0EW98_STRVS</name>
<dbReference type="STRING" id="75913.A0A0K0EW98"/>
<dbReference type="GO" id="GO:0070971">
    <property type="term" value="C:endoplasmic reticulum exit site"/>
    <property type="evidence" value="ECO:0007669"/>
    <property type="project" value="UniProtKB-ARBA"/>
</dbReference>
<dbReference type="GO" id="GO:0016192">
    <property type="term" value="P:vesicle-mediated transport"/>
    <property type="evidence" value="ECO:0007669"/>
    <property type="project" value="UniProtKB-KW"/>
</dbReference>
<protein>
    <recommendedName>
        <fullName evidence="6">Protein transport protein sec16</fullName>
    </recommendedName>
</protein>
<proteinExistence type="inferred from homology"/>
<evidence type="ECO:0000256" key="7">
    <source>
        <dbReference type="SAM" id="MobiDB-lite"/>
    </source>
</evidence>
<dbReference type="GO" id="GO:0070973">
    <property type="term" value="P:protein localization to endoplasmic reticulum exit site"/>
    <property type="evidence" value="ECO:0007669"/>
    <property type="project" value="TreeGrafter"/>
</dbReference>
<sequence length="1826" mass="204682">MSYKNALDSYDFKNLKLNKKSNPDESNLWDSLMDDCGNEVKPISNSKKRNIKEKKEKKVESNNGYGSQNDKKSNMSSKSGDVKNIPQQNEVNISTTIPLSCENQLFNVTQSVTIPVVPKINQTKNIEMITPTKSFDDGLISKESEVEPRIVNDNMNVQNISEDNLETIDINNSSDVLTENLTPKINNTLPEESTTTTQTMTLVHEGTETLPPTSHVPISTTNELVGTGVSSLISPISPSLQKFPYYSKSEGYSPSPDMFSQSPISTIDNNNINFAVSNMPTFPSTISSPKNDCNLIQEFTYDNEKETPKAVVYEVENEKKEEEKVDDDVEQLVALNNSPKSHKKPIERQLTSSPINEDQETNKVDEIIPKEEEKLLSPIYNDNSDDKNEKKGSKGKSDYLKLRKELQYKADEITDNDLHENNIDINTHINSIKEKRESIRDKAKDISKMYLKKNTKKEDHMDSKEQGGTHVINNLNSSKSRHLQSKNSKIQMSRINEVNTSSINLSNSKNDNDSDFGEDFIDLARRRRFLKNTSSNISQGRPSSRGISSEYMDDSIYNKSAYGNNMIRQQQRGIQMPLPHMHHLPPQPHPTYGPGGMLQHSGMMIGPPQQHYDPYYMQSMTPGPYGHHMVSGRHSANLYGRYTPNGTYGYNNYYMAPNAYGNMGPGYGYPPVLGQPRRARSGIDPALRRNVENLDVPTGRSYRDDSQEYSFCDSSQSEGVKRGTKKGGDSTNTSALQQPHPPVQSLIQDEDIVEEEDEEIIEEDEIEDEEGDSEEEIVQYTQNAYGYPYGVKPVGYPGIPPPLGGIGSDEYYFFGVIQLAHEKVLTILKKNPPPQQYFELPAIEKAAYLFYFSLYKRHFKNVDHFHNLFNREYYRYTTEGSTSEDALKKICEHTKLEYLEKVAEEKKRNYELCQKSLFPEDCASPDSRMIDTSNKVDIVGRASICDNDYASDVASIASSVREPYKFRTPHTVAHFIVGGKCLMLNPVESENYIVIQDNKNLLIDNDSQKIYEHIQTFKGPLILNQTKTHTVRLFIQRQIDRIINSALYEANPSSGDANDCILVWRLLETLVQQHGRVTGPDLARLLLQNYKYLPPKSQMSSNIESDSLSNETSMNMHMQNTETFTRFLLGGHIEEAVNCAIESGLHADALILARRMFPNDISKLEKIENKLLANRLPNNPVMTLISVASEMPVPVLTNPPTDDASSWRAHAAIVLANLSTPTAMNTVYHLGQALSRKDFHAAADFCFLAVHLLAGYNPFVPVALGPDEDKSYRRHIKLIHASIPDDENSATDTIYGWSVLDFQATEIYEYALRLAFQHEPSSIENTPYNYLTQSNEFQLCKMQYALLLSEYSGFSKDAFDYCLETARNIWNKLTQFPLQNVERLTSLAEHLKFIAGATEESVAWIPLLYKYIEDQKNLNTQTTGQEYGNVQSVPQEQKQEVVEQVPESNSQLTPIAPSNYNVDQVDTLNQAYTNMIPNEMEKLKISTPEASVIDDGIYKSGGNTGSPTLPNQYNDYGNQMGFQNNQHELSPKLSISESTTQQFQTPYTEPATDISVMPIVTPRVATPRERSMSTSSSIIQPRKETSVEPPKFDYSSISTTVNAIPNQNTIDGTSNMNNYHQQPQMGSTPNHQGNEMNSIDKDSKKSQNESSNVRDGHHQNNSGGLFGSLKNKIAKMIPTGSEMILPDDSNPTIRWDETLGRYVGEGIVEEEVAAPPPPGDMMQMGSAAMGNSNLPSSNSQPSSMNAVGGLKEARKTGRSRYYNPLSNSTSSNAVNNSGAPLMSPMNEIPPMATANFGFIPTMPDTPNEASVDPFSAPAPMDEIQSN</sequence>
<feature type="region of interest" description="Disordered" evidence="7">
    <location>
        <begin position="16"/>
        <end position="87"/>
    </location>
</feature>
<feature type="domain" description="Sec16 central conserved" evidence="9">
    <location>
        <begin position="972"/>
        <end position="1075"/>
    </location>
</feature>
<dbReference type="GO" id="GO:0015031">
    <property type="term" value="P:protein transport"/>
    <property type="evidence" value="ECO:0007669"/>
    <property type="project" value="UniProtKB-KW"/>
</dbReference>
<dbReference type="Proteomes" id="UP000035680">
    <property type="component" value="Unassembled WGS sequence"/>
</dbReference>
<feature type="domain" description="Sec16 Sec23-binding" evidence="8">
    <location>
        <begin position="1126"/>
        <end position="1404"/>
    </location>
</feature>
<feature type="compositionally biased region" description="Basic and acidic residues" evidence="7">
    <location>
        <begin position="456"/>
        <end position="467"/>
    </location>
</feature>
<evidence type="ECO:0000256" key="4">
    <source>
        <dbReference type="ARBA" id="ARBA00022824"/>
    </source>
</evidence>
<keyword evidence="6" id="KW-0472">Membrane</keyword>
<keyword evidence="10" id="KW-1185">Reference proteome</keyword>
<feature type="compositionally biased region" description="Polar residues" evidence="7">
    <location>
        <begin position="1595"/>
        <end position="1637"/>
    </location>
</feature>
<evidence type="ECO:0000256" key="3">
    <source>
        <dbReference type="ARBA" id="ARBA00022448"/>
    </source>
</evidence>
<evidence type="ECO:0000256" key="2">
    <source>
        <dbReference type="ARBA" id="ARBA00005927"/>
    </source>
</evidence>
<dbReference type="Pfam" id="PF12932">
    <property type="entry name" value="Sec16"/>
    <property type="match status" value="1"/>
</dbReference>
<feature type="compositionally biased region" description="Polar residues" evidence="7">
    <location>
        <begin position="708"/>
        <end position="718"/>
    </location>
</feature>
<feature type="region of interest" description="Disordered" evidence="7">
    <location>
        <begin position="335"/>
        <end position="396"/>
    </location>
</feature>
<feature type="region of interest" description="Disordered" evidence="7">
    <location>
        <begin position="692"/>
        <end position="745"/>
    </location>
</feature>
<dbReference type="GO" id="GO:0000139">
    <property type="term" value="C:Golgi membrane"/>
    <property type="evidence" value="ECO:0007669"/>
    <property type="project" value="UniProtKB-SubCell"/>
</dbReference>
<feature type="compositionally biased region" description="Basic and acidic residues" evidence="7">
    <location>
        <begin position="384"/>
        <end position="396"/>
    </location>
</feature>
<keyword evidence="3 6" id="KW-0813">Transport</keyword>
<evidence type="ECO:0000256" key="1">
    <source>
        <dbReference type="ARBA" id="ARBA00004240"/>
    </source>
</evidence>
<dbReference type="WBParaSite" id="SVE_0079700.1">
    <property type="protein sequence ID" value="SVE_0079700.1"/>
    <property type="gene ID" value="SVE_0079700"/>
</dbReference>
<dbReference type="PANTHER" id="PTHR13402:SF6">
    <property type="entry name" value="SECRETORY 16, ISOFORM I"/>
    <property type="match status" value="1"/>
</dbReference>
<evidence type="ECO:0000256" key="6">
    <source>
        <dbReference type="RuleBase" id="RU364101"/>
    </source>
</evidence>
<evidence type="ECO:0000256" key="5">
    <source>
        <dbReference type="ARBA" id="ARBA00022892"/>
    </source>
</evidence>
<dbReference type="InterPro" id="IPR024298">
    <property type="entry name" value="Sec16_Sec23-bd"/>
</dbReference>
<feature type="compositionally biased region" description="Polar residues" evidence="7">
    <location>
        <begin position="1449"/>
        <end position="1458"/>
    </location>
</feature>
<reference evidence="10" key="1">
    <citation type="submission" date="2014-07" db="EMBL/GenBank/DDBJ databases">
        <authorList>
            <person name="Martin A.A"/>
            <person name="De Silva N."/>
        </authorList>
    </citation>
    <scope>NUCLEOTIDE SEQUENCE</scope>
</reference>
<evidence type="ECO:0000313" key="11">
    <source>
        <dbReference type="WBParaSite" id="SVE_0079700.1"/>
    </source>
</evidence>
<keyword evidence="5 6" id="KW-0931">ER-Golgi transport</keyword>
<dbReference type="InterPro" id="IPR024340">
    <property type="entry name" value="Sec16_CCD"/>
</dbReference>
<evidence type="ECO:0000313" key="10">
    <source>
        <dbReference type="Proteomes" id="UP000035680"/>
    </source>
</evidence>
<dbReference type="PANTHER" id="PTHR13402">
    <property type="entry name" value="RGPR-RELATED"/>
    <property type="match status" value="1"/>
</dbReference>
<evidence type="ECO:0000259" key="9">
    <source>
        <dbReference type="Pfam" id="PF12932"/>
    </source>
</evidence>
<feature type="region of interest" description="Disordered" evidence="7">
    <location>
        <begin position="1566"/>
        <end position="1667"/>
    </location>
</feature>
<dbReference type="GO" id="GO:0007030">
    <property type="term" value="P:Golgi organization"/>
    <property type="evidence" value="ECO:0007669"/>
    <property type="project" value="TreeGrafter"/>
</dbReference>
<feature type="compositionally biased region" description="Polar residues" evidence="7">
    <location>
        <begin position="64"/>
        <end position="87"/>
    </location>
</feature>
<feature type="region of interest" description="Disordered" evidence="7">
    <location>
        <begin position="1433"/>
        <end position="1458"/>
    </location>
</feature>
<keyword evidence="4 6" id="KW-0256">Endoplasmic reticulum</keyword>
<evidence type="ECO:0000259" key="8">
    <source>
        <dbReference type="Pfam" id="PF12931"/>
    </source>
</evidence>
<keyword evidence="6" id="KW-0653">Protein transport</keyword>
<keyword evidence="6" id="KW-0333">Golgi apparatus</keyword>
<dbReference type="GO" id="GO:0012507">
    <property type="term" value="C:ER to Golgi transport vesicle membrane"/>
    <property type="evidence" value="ECO:0007669"/>
    <property type="project" value="TreeGrafter"/>
</dbReference>
<comment type="subcellular location">
    <subcellularLocation>
        <location evidence="1">Endoplasmic reticulum</location>
    </subcellularLocation>
    <subcellularLocation>
        <location evidence="6">Golgi apparatus membrane</location>
    </subcellularLocation>
</comment>
<dbReference type="CDD" id="cd09233">
    <property type="entry name" value="ACE1-Sec16-like"/>
    <property type="match status" value="1"/>
</dbReference>
<reference evidence="11" key="2">
    <citation type="submission" date="2015-08" db="UniProtKB">
        <authorList>
            <consortium name="WormBaseParasite"/>
        </authorList>
    </citation>
    <scope>IDENTIFICATION</scope>
</reference>
<feature type="compositionally biased region" description="Low complexity" evidence="7">
    <location>
        <begin position="1433"/>
        <end position="1448"/>
    </location>
</feature>
<feature type="region of interest" description="Disordered" evidence="7">
    <location>
        <begin position="455"/>
        <end position="474"/>
    </location>
</feature>